<evidence type="ECO:0000313" key="2">
    <source>
        <dbReference type="Proteomes" id="UP000276133"/>
    </source>
</evidence>
<gene>
    <name evidence="1" type="ORF">BpHYR1_019420</name>
</gene>
<reference evidence="1 2" key="1">
    <citation type="journal article" date="2018" name="Sci. Rep.">
        <title>Genomic signatures of local adaptation to the degree of environmental predictability in rotifers.</title>
        <authorList>
            <person name="Franch-Gras L."/>
            <person name="Hahn C."/>
            <person name="Garcia-Roger E.M."/>
            <person name="Carmona M.J."/>
            <person name="Serra M."/>
            <person name="Gomez A."/>
        </authorList>
    </citation>
    <scope>NUCLEOTIDE SEQUENCE [LARGE SCALE GENOMIC DNA]</scope>
    <source>
        <strain evidence="1">HYR1</strain>
    </source>
</reference>
<comment type="caution">
    <text evidence="1">The sequence shown here is derived from an EMBL/GenBank/DDBJ whole genome shotgun (WGS) entry which is preliminary data.</text>
</comment>
<name>A0A3M7RDY6_BRAPC</name>
<proteinExistence type="predicted"/>
<dbReference type="EMBL" id="REGN01003650">
    <property type="protein sequence ID" value="RNA21505.1"/>
    <property type="molecule type" value="Genomic_DNA"/>
</dbReference>
<evidence type="ECO:0000313" key="1">
    <source>
        <dbReference type="EMBL" id="RNA21505.1"/>
    </source>
</evidence>
<organism evidence="1 2">
    <name type="scientific">Brachionus plicatilis</name>
    <name type="common">Marine rotifer</name>
    <name type="synonym">Brachionus muelleri</name>
    <dbReference type="NCBI Taxonomy" id="10195"/>
    <lineage>
        <taxon>Eukaryota</taxon>
        <taxon>Metazoa</taxon>
        <taxon>Spiralia</taxon>
        <taxon>Gnathifera</taxon>
        <taxon>Rotifera</taxon>
        <taxon>Eurotatoria</taxon>
        <taxon>Monogononta</taxon>
        <taxon>Pseudotrocha</taxon>
        <taxon>Ploima</taxon>
        <taxon>Brachionidae</taxon>
        <taxon>Brachionus</taxon>
    </lineage>
</organism>
<protein>
    <submittedName>
        <fullName evidence="1">Uncharacterized protein</fullName>
    </submittedName>
</protein>
<dbReference type="AlphaFoldDB" id="A0A3M7RDY6"/>
<keyword evidence="2" id="KW-1185">Reference proteome</keyword>
<accession>A0A3M7RDY6</accession>
<dbReference type="Proteomes" id="UP000276133">
    <property type="component" value="Unassembled WGS sequence"/>
</dbReference>
<sequence>MSNFFNLCRFLELVLNNFFTEVDSLDHLFICSIFNTIFHNNMIHMSSMACRRNLNKMFQLMNRKCLSRNNLTKLKPKGWKTGLKEYRFAFGTGLLNFDLIYSEK</sequence>